<dbReference type="Pfam" id="PF00001">
    <property type="entry name" value="7tm_1"/>
    <property type="match status" value="1"/>
</dbReference>
<gene>
    <name evidence="11" type="ORF">GEV33_008140</name>
</gene>
<evidence type="ECO:0000256" key="9">
    <source>
        <dbReference type="SAM" id="Phobius"/>
    </source>
</evidence>
<dbReference type="InterPro" id="IPR017452">
    <property type="entry name" value="GPCR_Rhodpsn_7TM"/>
</dbReference>
<evidence type="ECO:0000256" key="5">
    <source>
        <dbReference type="ARBA" id="ARBA00023040"/>
    </source>
</evidence>
<sequence>MGNHTFKNQSDSDDYAMDVNISNHSFINEIWLVRPASQIIVESTIFIPVVLFGIFGNVLSIYVLVKNRHICTPTNMLIGNMAAADLFSLLIHPWVFLSYDFFQNYQLGSFGCKTEAALECSILLASVISVSVISYDRLTAILLPRESKLTKKGAKIVMVITWVAGFLISTPLCVYRTYKLTRYEKAMMRKLDHHQVNYKKKAVRMMFTMIVTFLICRLPFTALILYRDKSQSNLAQSNHVQNLASGTYHNLCVTNDKFQRGFKTTKLSKWLFPPEKNKPAVIVPQQNQKTSETSSLFKRSILFIFKKKQKQSTALTDDSGEITDPKYDFQIIK</sequence>
<comment type="caution">
    <text evidence="11">The sequence shown here is derived from an EMBL/GenBank/DDBJ whole genome shotgun (WGS) entry which is preliminary data.</text>
</comment>
<feature type="transmembrane region" description="Helical" evidence="9">
    <location>
        <begin position="116"/>
        <end position="135"/>
    </location>
</feature>
<keyword evidence="7" id="KW-0675">Receptor</keyword>
<feature type="transmembrane region" description="Helical" evidence="9">
    <location>
        <begin position="205"/>
        <end position="226"/>
    </location>
</feature>
<keyword evidence="5" id="KW-0297">G-protein coupled receptor</keyword>
<dbReference type="GO" id="GO:0016020">
    <property type="term" value="C:membrane"/>
    <property type="evidence" value="ECO:0007669"/>
    <property type="project" value="UniProtKB-SubCell"/>
</dbReference>
<evidence type="ECO:0000256" key="3">
    <source>
        <dbReference type="ARBA" id="ARBA00022692"/>
    </source>
</evidence>
<comment type="similarity">
    <text evidence="2">Belongs to the G-protein coupled receptor 1 family.</text>
</comment>
<keyword evidence="6 9" id="KW-0472">Membrane</keyword>
<proteinExistence type="inferred from homology"/>
<evidence type="ECO:0000256" key="4">
    <source>
        <dbReference type="ARBA" id="ARBA00022989"/>
    </source>
</evidence>
<dbReference type="InterPro" id="IPR000276">
    <property type="entry name" value="GPCR_Rhodpsn"/>
</dbReference>
<feature type="transmembrane region" description="Helical" evidence="9">
    <location>
        <begin position="77"/>
        <end position="96"/>
    </location>
</feature>
<evidence type="ECO:0000256" key="2">
    <source>
        <dbReference type="ARBA" id="ARBA00010663"/>
    </source>
</evidence>
<keyword evidence="4 9" id="KW-1133">Transmembrane helix</keyword>
<feature type="transmembrane region" description="Helical" evidence="9">
    <location>
        <begin position="156"/>
        <end position="178"/>
    </location>
</feature>
<feature type="transmembrane region" description="Helical" evidence="9">
    <location>
        <begin position="45"/>
        <end position="65"/>
    </location>
</feature>
<reference evidence="11" key="2">
    <citation type="submission" date="2021-08" db="EMBL/GenBank/DDBJ databases">
        <authorList>
            <person name="Eriksson T."/>
        </authorList>
    </citation>
    <scope>NUCLEOTIDE SEQUENCE</scope>
    <source>
        <strain evidence="11">Stoneville</strain>
        <tissue evidence="11">Whole head</tissue>
    </source>
</reference>
<keyword evidence="12" id="KW-1185">Reference proteome</keyword>
<dbReference type="Gene3D" id="1.20.1070.10">
    <property type="entry name" value="Rhodopsin 7-helix transmembrane proteins"/>
    <property type="match status" value="2"/>
</dbReference>
<accession>A0A8J6HH56</accession>
<keyword evidence="3 9" id="KW-0812">Transmembrane</keyword>
<feature type="domain" description="G-protein coupled receptors family 1 profile" evidence="10">
    <location>
        <begin position="56"/>
        <end position="171"/>
    </location>
</feature>
<protein>
    <recommendedName>
        <fullName evidence="10">G-protein coupled receptors family 1 profile domain-containing protein</fullName>
    </recommendedName>
</protein>
<evidence type="ECO:0000313" key="11">
    <source>
        <dbReference type="EMBL" id="KAH0814651.1"/>
    </source>
</evidence>
<name>A0A8J6HH56_TENMO</name>
<organism evidence="11 12">
    <name type="scientific">Tenebrio molitor</name>
    <name type="common">Yellow mealworm beetle</name>
    <dbReference type="NCBI Taxonomy" id="7067"/>
    <lineage>
        <taxon>Eukaryota</taxon>
        <taxon>Metazoa</taxon>
        <taxon>Ecdysozoa</taxon>
        <taxon>Arthropoda</taxon>
        <taxon>Hexapoda</taxon>
        <taxon>Insecta</taxon>
        <taxon>Pterygota</taxon>
        <taxon>Neoptera</taxon>
        <taxon>Endopterygota</taxon>
        <taxon>Coleoptera</taxon>
        <taxon>Polyphaga</taxon>
        <taxon>Cucujiformia</taxon>
        <taxon>Tenebrionidae</taxon>
        <taxon>Tenebrio</taxon>
    </lineage>
</organism>
<dbReference type="AlphaFoldDB" id="A0A8J6HH56"/>
<evidence type="ECO:0000256" key="6">
    <source>
        <dbReference type="ARBA" id="ARBA00023136"/>
    </source>
</evidence>
<dbReference type="EMBL" id="JABDTM020024066">
    <property type="protein sequence ID" value="KAH0814651.1"/>
    <property type="molecule type" value="Genomic_DNA"/>
</dbReference>
<keyword evidence="8" id="KW-0807">Transducer</keyword>
<evidence type="ECO:0000259" key="10">
    <source>
        <dbReference type="PROSITE" id="PS50262"/>
    </source>
</evidence>
<dbReference type="PANTHER" id="PTHR24235:SF12">
    <property type="entry name" value="G-PROTEIN COUPLED RECEPTORS FAMILY 1 PROFILE DOMAIN-CONTAINING PROTEIN"/>
    <property type="match status" value="1"/>
</dbReference>
<dbReference type="GO" id="GO:0004930">
    <property type="term" value="F:G protein-coupled receptor activity"/>
    <property type="evidence" value="ECO:0007669"/>
    <property type="project" value="UniProtKB-KW"/>
</dbReference>
<evidence type="ECO:0000256" key="8">
    <source>
        <dbReference type="ARBA" id="ARBA00023224"/>
    </source>
</evidence>
<dbReference type="PANTHER" id="PTHR24235">
    <property type="entry name" value="NEUROPEPTIDE Y RECEPTOR"/>
    <property type="match status" value="1"/>
</dbReference>
<evidence type="ECO:0000256" key="7">
    <source>
        <dbReference type="ARBA" id="ARBA00023170"/>
    </source>
</evidence>
<dbReference type="Proteomes" id="UP000719412">
    <property type="component" value="Unassembled WGS sequence"/>
</dbReference>
<reference evidence="11" key="1">
    <citation type="journal article" date="2020" name="J Insects Food Feed">
        <title>The yellow mealworm (Tenebrio molitor) genome: a resource for the emerging insects as food and feed industry.</title>
        <authorList>
            <person name="Eriksson T."/>
            <person name="Andere A."/>
            <person name="Kelstrup H."/>
            <person name="Emery V."/>
            <person name="Picard C."/>
        </authorList>
    </citation>
    <scope>NUCLEOTIDE SEQUENCE</scope>
    <source>
        <strain evidence="11">Stoneville</strain>
        <tissue evidence="11">Whole head</tissue>
    </source>
</reference>
<dbReference type="PROSITE" id="PS50262">
    <property type="entry name" value="G_PROTEIN_RECEP_F1_2"/>
    <property type="match status" value="1"/>
</dbReference>
<dbReference type="PRINTS" id="PR00237">
    <property type="entry name" value="GPCRRHODOPSN"/>
</dbReference>
<evidence type="ECO:0000313" key="12">
    <source>
        <dbReference type="Proteomes" id="UP000719412"/>
    </source>
</evidence>
<dbReference type="SUPFAM" id="SSF81321">
    <property type="entry name" value="Family A G protein-coupled receptor-like"/>
    <property type="match status" value="1"/>
</dbReference>
<evidence type="ECO:0000256" key="1">
    <source>
        <dbReference type="ARBA" id="ARBA00004141"/>
    </source>
</evidence>
<comment type="subcellular location">
    <subcellularLocation>
        <location evidence="1">Membrane</location>
        <topology evidence="1">Multi-pass membrane protein</topology>
    </subcellularLocation>
</comment>